<gene>
    <name evidence="1" type="ORF">F9958_07760</name>
</gene>
<name>A0A7J5LDW6_BACSE</name>
<dbReference type="EMBL" id="WCLE01000012">
    <property type="protein sequence ID" value="KAB5315019.1"/>
    <property type="molecule type" value="Genomic_DNA"/>
</dbReference>
<accession>A0A7J5LDW6</accession>
<evidence type="ECO:0000313" key="1">
    <source>
        <dbReference type="EMBL" id="KAB5315019.1"/>
    </source>
</evidence>
<dbReference type="RefSeq" id="WP_151871627.1">
    <property type="nucleotide sequence ID" value="NZ_RCXV01000012.1"/>
</dbReference>
<reference evidence="1 2" key="1">
    <citation type="journal article" date="2019" name="Nat. Med.">
        <title>A library of human gut bacterial isolates paired with longitudinal multiomics data enables mechanistic microbiome research.</title>
        <authorList>
            <person name="Poyet M."/>
            <person name="Groussin M."/>
            <person name="Gibbons S.M."/>
            <person name="Avila-Pacheco J."/>
            <person name="Jiang X."/>
            <person name="Kearney S.M."/>
            <person name="Perrotta A.R."/>
            <person name="Berdy B."/>
            <person name="Zhao S."/>
            <person name="Lieberman T.D."/>
            <person name="Swanson P.K."/>
            <person name="Smith M."/>
            <person name="Roesemann S."/>
            <person name="Alexander J.E."/>
            <person name="Rich S.A."/>
            <person name="Livny J."/>
            <person name="Vlamakis H."/>
            <person name="Clish C."/>
            <person name="Bullock K."/>
            <person name="Deik A."/>
            <person name="Scott J."/>
            <person name="Pierce K.A."/>
            <person name="Xavier R.J."/>
            <person name="Alm E.J."/>
        </authorList>
    </citation>
    <scope>NUCLEOTIDE SEQUENCE [LARGE SCALE GENOMIC DNA]</scope>
    <source>
        <strain evidence="1 2">BIOML-A6</strain>
    </source>
</reference>
<sequence length="80" mass="9231">MKPITIDPQLQSVLEHLNAARKDFSEAYTRITNEGAKNYSTMLRDFMTDIESAIGETSCLATSKIELDLMREYNTRKEER</sequence>
<proteinExistence type="predicted"/>
<organism evidence="1 2">
    <name type="scientific">Bacteroides stercoris</name>
    <dbReference type="NCBI Taxonomy" id="46506"/>
    <lineage>
        <taxon>Bacteria</taxon>
        <taxon>Pseudomonadati</taxon>
        <taxon>Bacteroidota</taxon>
        <taxon>Bacteroidia</taxon>
        <taxon>Bacteroidales</taxon>
        <taxon>Bacteroidaceae</taxon>
        <taxon>Bacteroides</taxon>
    </lineage>
</organism>
<evidence type="ECO:0000313" key="2">
    <source>
        <dbReference type="Proteomes" id="UP000467334"/>
    </source>
</evidence>
<dbReference type="AlphaFoldDB" id="A0A7J5LDW6"/>
<protein>
    <submittedName>
        <fullName evidence="1">Uncharacterized protein</fullName>
    </submittedName>
</protein>
<comment type="caution">
    <text evidence="1">The sequence shown here is derived from an EMBL/GenBank/DDBJ whole genome shotgun (WGS) entry which is preliminary data.</text>
</comment>
<dbReference type="Proteomes" id="UP000467334">
    <property type="component" value="Unassembled WGS sequence"/>
</dbReference>